<dbReference type="CDD" id="cd06503">
    <property type="entry name" value="ATP-synt_Fo_b"/>
    <property type="match status" value="1"/>
</dbReference>
<dbReference type="SUPFAM" id="SSF81573">
    <property type="entry name" value="F1F0 ATP synthase subunit B, membrane domain"/>
    <property type="match status" value="1"/>
</dbReference>
<sequence>MEFNVTLLGQAITFAILVWFTMKFVWPPLTNMMDERAKRIADGLAAAERGKQDLEAAEKRVADEIRKAKQQATEIVVAAEKRASQIVDEAKDAARTESARIVADAKAEIDQEVLRVKETLRTQVADLAVAGAEKILRKEIDAAKHADLLASIKAEF</sequence>
<proteinExistence type="inferred from homology"/>
<dbReference type="Gene3D" id="1.20.5.620">
    <property type="entry name" value="F1F0 ATP synthase subunit B, membrane domain"/>
    <property type="match status" value="1"/>
</dbReference>
<evidence type="ECO:0000256" key="1">
    <source>
        <dbReference type="ARBA" id="ARBA00005513"/>
    </source>
</evidence>
<evidence type="ECO:0000256" key="5">
    <source>
        <dbReference type="ARBA" id="ARBA00022547"/>
    </source>
</evidence>
<evidence type="ECO:0000256" key="18">
    <source>
        <dbReference type="SAM" id="Coils"/>
    </source>
</evidence>
<dbReference type="GO" id="GO:0046933">
    <property type="term" value="F:proton-transporting ATP synthase activity, rotational mechanism"/>
    <property type="evidence" value="ECO:0007669"/>
    <property type="project" value="UniProtKB-UniRule"/>
</dbReference>
<evidence type="ECO:0000256" key="11">
    <source>
        <dbReference type="ARBA" id="ARBA00023310"/>
    </source>
</evidence>
<evidence type="ECO:0000256" key="2">
    <source>
        <dbReference type="ARBA" id="ARBA00022448"/>
    </source>
</evidence>
<reference evidence="20 21" key="1">
    <citation type="submission" date="2017-01" db="EMBL/GenBank/DDBJ databases">
        <title>New insights into the genetic diversity of Chromobacterium isolated from tropical freshwater lake.</title>
        <authorList>
            <person name="Santos A.B."/>
            <person name="Nascimento A.M."/>
            <person name="Da Silva P.C."/>
        </authorList>
    </citation>
    <scope>NUCLEOTIDE SEQUENCE [LARGE SCALE GENOMIC DNA]</scope>
    <source>
        <strain evidence="20 21">56AF</strain>
    </source>
</reference>
<evidence type="ECO:0000313" key="20">
    <source>
        <dbReference type="EMBL" id="PRP72363.1"/>
    </source>
</evidence>
<evidence type="ECO:0000256" key="16">
    <source>
        <dbReference type="HAMAP-Rule" id="MF_01398"/>
    </source>
</evidence>
<accession>A0A1S1X827</accession>
<keyword evidence="10 16" id="KW-0472">Membrane</keyword>
<name>A0A1S1X827_9NEIS</name>
<evidence type="ECO:0000313" key="21">
    <source>
        <dbReference type="Proteomes" id="UP000239469"/>
    </source>
</evidence>
<dbReference type="GO" id="GO:0045259">
    <property type="term" value="C:proton-transporting ATP synthase complex"/>
    <property type="evidence" value="ECO:0007669"/>
    <property type="project" value="UniProtKB-KW"/>
</dbReference>
<dbReference type="NCBIfam" id="NF004411">
    <property type="entry name" value="PRK05759.1-2"/>
    <property type="match status" value="1"/>
</dbReference>
<dbReference type="GO" id="GO:0012505">
    <property type="term" value="C:endomembrane system"/>
    <property type="evidence" value="ECO:0007669"/>
    <property type="project" value="UniProtKB-SubCell"/>
</dbReference>
<gene>
    <name evidence="16" type="primary">atpF</name>
    <name evidence="20" type="ORF">BUE93_02695</name>
    <name evidence="19" type="ORF">QCL97_001635</name>
</gene>
<keyword evidence="4" id="KW-0997">Cell inner membrane</keyword>
<evidence type="ECO:0000256" key="12">
    <source>
        <dbReference type="ARBA" id="ARBA00025198"/>
    </source>
</evidence>
<dbReference type="Pfam" id="PF00430">
    <property type="entry name" value="ATP-synt_B"/>
    <property type="match status" value="1"/>
</dbReference>
<dbReference type="HAMAP" id="MF_01398">
    <property type="entry name" value="ATP_synth_b_bprime"/>
    <property type="match status" value="1"/>
</dbReference>
<dbReference type="InterPro" id="IPR050059">
    <property type="entry name" value="ATP_synthase_B_chain"/>
</dbReference>
<evidence type="ECO:0000256" key="17">
    <source>
        <dbReference type="RuleBase" id="RU003848"/>
    </source>
</evidence>
<feature type="transmembrane region" description="Helical" evidence="16">
    <location>
        <begin position="6"/>
        <end position="26"/>
    </location>
</feature>
<dbReference type="PANTHER" id="PTHR33445:SF1">
    <property type="entry name" value="ATP SYNTHASE SUBUNIT B"/>
    <property type="match status" value="1"/>
</dbReference>
<dbReference type="Proteomes" id="UP000239469">
    <property type="component" value="Unassembled WGS sequence"/>
</dbReference>
<dbReference type="PANTHER" id="PTHR33445">
    <property type="entry name" value="ATP SYNTHASE SUBUNIT B', CHLOROPLASTIC"/>
    <property type="match status" value="1"/>
</dbReference>
<comment type="subunit">
    <text evidence="14">F-type ATPases have 2 components, F(1) - the catalytic core - and F(0) - the membrane proton channel. F(1) has five subunits: alpha(3), beta(3), gamma(1), delta(1), epsilon(1). F(0) has four main subunits: a(1), b(2) and c(10-14). The alpha and beta chains form an alternating ring which encloses part of the gamma chain. F(1) is attached to F(0) by a central stalk formed by the gamma and epsilon chains, while a peripheral stalk is formed by the delta and b chains.</text>
</comment>
<evidence type="ECO:0000256" key="3">
    <source>
        <dbReference type="ARBA" id="ARBA00022475"/>
    </source>
</evidence>
<comment type="caution">
    <text evidence="20">The sequence shown here is derived from an EMBL/GenBank/DDBJ whole genome shotgun (WGS) entry which is preliminary data.</text>
</comment>
<keyword evidence="5 16" id="KW-0138">CF(0)</keyword>
<keyword evidence="9 16" id="KW-0406">Ion transport</keyword>
<dbReference type="InterPro" id="IPR002146">
    <property type="entry name" value="ATP_synth_b/b'su_bac/chlpt"/>
</dbReference>
<comment type="function">
    <text evidence="12 16">F(1)F(0) ATP synthase produces ATP from ADP in the presence of a proton or sodium gradient. F-type ATPases consist of two structural domains, F(1) containing the extramembraneous catalytic core and F(0) containing the membrane proton channel, linked together by a central stalk and a peripheral stalk. During catalysis, ATP synthesis in the catalytic domain of F(1) is coupled via a rotary mechanism of the central stalk subunits to proton translocation.</text>
</comment>
<comment type="subunit">
    <text evidence="16">F-type ATPases have 2 components, F(1) - the catalytic core - and F(0) - the membrane proton channel. F(1) has five subunits: alpha(3), beta(3), gamma(1), delta(1), epsilon(1). F(0) has three main subunits: a(1), b(2) and c(10-14). The alpha and beta chains form an alternating ring which encloses part of the gamma chain. F(1) is attached to F(0) by a central stalk formed by the gamma and epsilon chains, while a peripheral stalk is formed by the delta and b chains.</text>
</comment>
<evidence type="ECO:0000256" key="15">
    <source>
        <dbReference type="ARBA" id="ARBA00037847"/>
    </source>
</evidence>
<dbReference type="InterPro" id="IPR028987">
    <property type="entry name" value="ATP_synth_B-like_membr_sf"/>
</dbReference>
<keyword evidence="7 16" id="KW-0375">Hydrogen ion transport</keyword>
<keyword evidence="18" id="KW-0175">Coiled coil</keyword>
<dbReference type="Proteomes" id="UP001224516">
    <property type="component" value="Unassembled WGS sequence"/>
</dbReference>
<evidence type="ECO:0000256" key="7">
    <source>
        <dbReference type="ARBA" id="ARBA00022781"/>
    </source>
</evidence>
<dbReference type="AlphaFoldDB" id="A0A1S1X827"/>
<dbReference type="OrthoDB" id="9788020at2"/>
<keyword evidence="3 16" id="KW-1003">Cell membrane</keyword>
<dbReference type="InterPro" id="IPR005864">
    <property type="entry name" value="ATP_synth_F0_bsu_bac"/>
</dbReference>
<evidence type="ECO:0000313" key="19">
    <source>
        <dbReference type="EMBL" id="MEJ8673413.1"/>
    </source>
</evidence>
<dbReference type="FunFam" id="1.20.5.620:FF:000001">
    <property type="entry name" value="ATP synthase subunit b"/>
    <property type="match status" value="1"/>
</dbReference>
<keyword evidence="22" id="KW-1185">Reference proteome</keyword>
<protein>
    <recommendedName>
        <fullName evidence="16">ATP synthase subunit b</fullName>
    </recommendedName>
    <alternativeName>
        <fullName evidence="16">ATP synthase F(0) sector subunit b</fullName>
    </alternativeName>
    <alternativeName>
        <fullName evidence="16">ATPase subunit I</fullName>
    </alternativeName>
    <alternativeName>
        <fullName evidence="16">F-type ATPase subunit b</fullName>
        <shortName evidence="16">F-ATPase subunit b</shortName>
    </alternativeName>
</protein>
<dbReference type="NCBIfam" id="TIGR01144">
    <property type="entry name" value="ATP_synt_b"/>
    <property type="match status" value="1"/>
</dbReference>
<dbReference type="EMBL" id="JAVFJF020000002">
    <property type="protein sequence ID" value="MEJ8673413.1"/>
    <property type="molecule type" value="Genomic_DNA"/>
</dbReference>
<comment type="similarity">
    <text evidence="1 16 17">Belongs to the ATPase B chain family.</text>
</comment>
<comment type="function">
    <text evidence="13">Component of the F(0) channel, it forms part of the peripheral stalk, linking F(1) to F(0). The b'-subunit is a diverged and duplicated form of b found in plants and photosynthetic bacteria.</text>
</comment>
<organism evidence="20 21">
    <name type="scientific">Chromobacterium amazonense</name>
    <dbReference type="NCBI Taxonomy" id="1382803"/>
    <lineage>
        <taxon>Bacteria</taxon>
        <taxon>Pseudomonadati</taxon>
        <taxon>Pseudomonadota</taxon>
        <taxon>Betaproteobacteria</taxon>
        <taxon>Neisseriales</taxon>
        <taxon>Chromobacteriaceae</taxon>
        <taxon>Chromobacterium</taxon>
    </lineage>
</organism>
<dbReference type="EMBL" id="MTBD01000004">
    <property type="protein sequence ID" value="PRP72363.1"/>
    <property type="molecule type" value="Genomic_DNA"/>
</dbReference>
<dbReference type="RefSeq" id="WP_043620360.1">
    <property type="nucleotide sequence ID" value="NZ_CAWMOE010000027.1"/>
</dbReference>
<evidence type="ECO:0000256" key="10">
    <source>
        <dbReference type="ARBA" id="ARBA00023136"/>
    </source>
</evidence>
<dbReference type="GO" id="GO:0046961">
    <property type="term" value="F:proton-transporting ATPase activity, rotational mechanism"/>
    <property type="evidence" value="ECO:0007669"/>
    <property type="project" value="TreeGrafter"/>
</dbReference>
<evidence type="ECO:0000256" key="13">
    <source>
        <dbReference type="ARBA" id="ARBA00025614"/>
    </source>
</evidence>
<evidence type="ECO:0000313" key="22">
    <source>
        <dbReference type="Proteomes" id="UP001224516"/>
    </source>
</evidence>
<evidence type="ECO:0000256" key="14">
    <source>
        <dbReference type="ARBA" id="ARBA00026054"/>
    </source>
</evidence>
<evidence type="ECO:0000256" key="8">
    <source>
        <dbReference type="ARBA" id="ARBA00022989"/>
    </source>
</evidence>
<feature type="coiled-coil region" evidence="18">
    <location>
        <begin position="44"/>
        <end position="82"/>
    </location>
</feature>
<comment type="subcellular location">
    <subcellularLocation>
        <location evidence="16">Cell membrane</location>
        <topology evidence="16">Single-pass membrane protein</topology>
    </subcellularLocation>
    <subcellularLocation>
        <location evidence="15">Endomembrane system</location>
        <topology evidence="15">Single-pass membrane protein</topology>
    </subcellularLocation>
</comment>
<evidence type="ECO:0000256" key="6">
    <source>
        <dbReference type="ARBA" id="ARBA00022692"/>
    </source>
</evidence>
<keyword evidence="6 16" id="KW-0812">Transmembrane</keyword>
<dbReference type="GO" id="GO:0005886">
    <property type="term" value="C:plasma membrane"/>
    <property type="evidence" value="ECO:0007669"/>
    <property type="project" value="UniProtKB-SubCell"/>
</dbReference>
<keyword evidence="2 16" id="KW-0813">Transport</keyword>
<reference evidence="19 22" key="2">
    <citation type="submission" date="2023-12" db="EMBL/GenBank/DDBJ databases">
        <title>Evaluation and characterization of a potential secondary metabolite violacein from indigenous Chromobacterium amazonense SAM215.</title>
        <authorList>
            <person name="Tarafdar M.R."/>
            <person name="Abedin S.M."/>
            <person name="Atiqua A."/>
            <person name="Saha A."/>
            <person name="Khan S.N."/>
        </authorList>
    </citation>
    <scope>NUCLEOTIDE SEQUENCE [LARGE SCALE GENOMIC DNA]</scope>
    <source>
        <strain evidence="19 22">SAM215</strain>
    </source>
</reference>
<keyword evidence="8 16" id="KW-1133">Transmembrane helix</keyword>
<evidence type="ECO:0000256" key="4">
    <source>
        <dbReference type="ARBA" id="ARBA00022519"/>
    </source>
</evidence>
<evidence type="ECO:0000256" key="9">
    <source>
        <dbReference type="ARBA" id="ARBA00023065"/>
    </source>
</evidence>
<keyword evidence="11 16" id="KW-0066">ATP synthesis</keyword>